<keyword evidence="2" id="KW-0812">Transmembrane</keyword>
<feature type="region of interest" description="Disordered" evidence="1">
    <location>
        <begin position="183"/>
        <end position="296"/>
    </location>
</feature>
<dbReference type="RefSeq" id="WP_265127544.1">
    <property type="nucleotide sequence ID" value="NZ_JAPCHY010000005.1"/>
</dbReference>
<dbReference type="SUPFAM" id="SSF89069">
    <property type="entry name" value="N-terminal, cytoplasmic domain of anti-sigmaE factor RseA"/>
    <property type="match status" value="1"/>
</dbReference>
<dbReference type="InterPro" id="IPR005572">
    <property type="entry name" value="Anti-sigma_E_RseA_N"/>
</dbReference>
<gene>
    <name evidence="4" type="ORF">OK345_08725</name>
</gene>
<reference evidence="4 5" key="1">
    <citation type="submission" date="2022-10" db="EMBL/GenBank/DDBJ databases">
        <title>Xanthomonas sp. H13-6.</title>
        <authorList>
            <person name="Liu X."/>
            <person name="Deng Z."/>
            <person name="Jiang Y."/>
            <person name="Yu T."/>
            <person name="Ai J."/>
        </authorList>
    </citation>
    <scope>NUCLEOTIDE SEQUENCE [LARGE SCALE GENOMIC DNA]</scope>
    <source>
        <strain evidence="4 5">H13-6</strain>
    </source>
</reference>
<feature type="compositionally biased region" description="Polar residues" evidence="1">
    <location>
        <begin position="252"/>
        <end position="273"/>
    </location>
</feature>
<proteinExistence type="predicted"/>
<dbReference type="PANTHER" id="PTHR38104:SF1">
    <property type="entry name" value="ANTI-SIGMA-E FACTOR RSEA"/>
    <property type="match status" value="1"/>
</dbReference>
<comment type="caution">
    <text evidence="4">The sequence shown here is derived from an EMBL/GenBank/DDBJ whole genome shotgun (WGS) entry which is preliminary data.</text>
</comment>
<accession>A0ABT3JVS4</accession>
<protein>
    <submittedName>
        <fullName evidence="4">Sigma-E factor negative regulatory protein</fullName>
    </submittedName>
</protein>
<evidence type="ECO:0000313" key="4">
    <source>
        <dbReference type="EMBL" id="MCW4472587.1"/>
    </source>
</evidence>
<dbReference type="Gene3D" id="1.10.10.880">
    <property type="entry name" value="Anti sigma-E protein RseA, N-terminal domain"/>
    <property type="match status" value="1"/>
</dbReference>
<evidence type="ECO:0000256" key="1">
    <source>
        <dbReference type="SAM" id="MobiDB-lite"/>
    </source>
</evidence>
<name>A0ABT3JVS4_9XANT</name>
<dbReference type="Proteomes" id="UP001209922">
    <property type="component" value="Unassembled WGS sequence"/>
</dbReference>
<dbReference type="InterPro" id="IPR036147">
    <property type="entry name" value="Anti-sigma_E_RseA_N_sf"/>
</dbReference>
<evidence type="ECO:0000256" key="2">
    <source>
        <dbReference type="SAM" id="Phobius"/>
    </source>
</evidence>
<keyword evidence="5" id="KW-1185">Reference proteome</keyword>
<keyword evidence="2" id="KW-0472">Membrane</keyword>
<feature type="compositionally biased region" description="Polar residues" evidence="1">
    <location>
        <begin position="191"/>
        <end position="208"/>
    </location>
</feature>
<organism evidence="4 5">
    <name type="scientific">Xanthomonas chitinilytica</name>
    <dbReference type="NCBI Taxonomy" id="2989819"/>
    <lineage>
        <taxon>Bacteria</taxon>
        <taxon>Pseudomonadati</taxon>
        <taxon>Pseudomonadota</taxon>
        <taxon>Gammaproteobacteria</taxon>
        <taxon>Lysobacterales</taxon>
        <taxon>Lysobacteraceae</taxon>
        <taxon>Xanthomonas</taxon>
    </lineage>
</organism>
<feature type="compositionally biased region" description="Pro residues" evidence="1">
    <location>
        <begin position="284"/>
        <end position="296"/>
    </location>
</feature>
<feature type="transmembrane region" description="Helical" evidence="2">
    <location>
        <begin position="109"/>
        <end position="127"/>
    </location>
</feature>
<dbReference type="PANTHER" id="PTHR38104">
    <property type="match status" value="1"/>
</dbReference>
<dbReference type="CDD" id="cd16328">
    <property type="entry name" value="RseA_N"/>
    <property type="match status" value="1"/>
</dbReference>
<sequence length="296" mass="31175">MTHTMQTPNSQGPLPDKFDTHYRQQLSALVDGELAADEARFMLRRLGHDAELAGCHERWQLLGDVLRGQACAPAPAGFGERVRLAVAADAGQDTAPEPSQRRRQGWKRWGGGAALAASVAMVAMFMTREQLPEEVPPLVIASSAEVPAAPAPVPSPSPSQVLVADAGLVAAAVPAAAVAAASRRQEASRRGSATRTQQAARSVATRQAESLPAVAVAQPPVPATPLLPATRNDPFGDVAHSLPARPWPRSSVAPSLSQDTFNASLSGQESPTTFYPFEPRLPVQDPPPSPERLPGN</sequence>
<dbReference type="EMBL" id="JAPCHY010000005">
    <property type="protein sequence ID" value="MCW4472587.1"/>
    <property type="molecule type" value="Genomic_DNA"/>
</dbReference>
<evidence type="ECO:0000259" key="3">
    <source>
        <dbReference type="Pfam" id="PF03872"/>
    </source>
</evidence>
<feature type="transmembrane region" description="Helical" evidence="2">
    <location>
        <begin position="161"/>
        <end position="181"/>
    </location>
</feature>
<dbReference type="InterPro" id="IPR052383">
    <property type="entry name" value="Anti-sigma-E_RseA-like"/>
</dbReference>
<dbReference type="Pfam" id="PF03872">
    <property type="entry name" value="RseA_N"/>
    <property type="match status" value="1"/>
</dbReference>
<feature type="domain" description="Anti sigma-E protein RseA N-terminal" evidence="3">
    <location>
        <begin position="24"/>
        <end position="96"/>
    </location>
</feature>
<evidence type="ECO:0000313" key="5">
    <source>
        <dbReference type="Proteomes" id="UP001209922"/>
    </source>
</evidence>
<keyword evidence="2" id="KW-1133">Transmembrane helix</keyword>